<protein>
    <submittedName>
        <fullName evidence="1">Uncharacterized protein</fullName>
    </submittedName>
</protein>
<dbReference type="Proteomes" id="UP000486351">
    <property type="component" value="Unassembled WGS sequence"/>
</dbReference>
<dbReference type="Proteomes" id="UP000476176">
    <property type="component" value="Unassembled WGS sequence"/>
</dbReference>
<comment type="caution">
    <text evidence="1">The sequence shown here is derived from an EMBL/GenBank/DDBJ whole genome shotgun (WGS) entry which is preliminary data.</text>
</comment>
<evidence type="ECO:0000313" key="4">
    <source>
        <dbReference type="EMBL" id="KAE9316608.1"/>
    </source>
</evidence>
<dbReference type="Proteomes" id="UP000488956">
    <property type="component" value="Unassembled WGS sequence"/>
</dbReference>
<evidence type="ECO:0000313" key="7">
    <source>
        <dbReference type="Proteomes" id="UP000486351"/>
    </source>
</evidence>
<evidence type="ECO:0000313" key="1">
    <source>
        <dbReference type="EMBL" id="KAE8994329.1"/>
    </source>
</evidence>
<dbReference type="EMBL" id="QXFW01001224">
    <property type="protein sequence ID" value="KAE8994329.1"/>
    <property type="molecule type" value="Genomic_DNA"/>
</dbReference>
<sequence>MARGVLLSGILSGILRGQRQLRDPARMDVKCVSRYCVPCPRRGYRVEVQKTRWWSPRTFGQS</sequence>
<dbReference type="EMBL" id="QXGC01001367">
    <property type="protein sequence ID" value="KAE9204488.1"/>
    <property type="molecule type" value="Genomic_DNA"/>
</dbReference>
<dbReference type="AlphaFoldDB" id="A0A6A3JGT2"/>
<evidence type="ECO:0000313" key="5">
    <source>
        <dbReference type="Proteomes" id="UP000460718"/>
    </source>
</evidence>
<reference evidence="5 6" key="1">
    <citation type="submission" date="2018-09" db="EMBL/GenBank/DDBJ databases">
        <title>Genomic investigation of the strawberry pathogen Phytophthora fragariae indicates pathogenicity is determined by transcriptional variation in three key races.</title>
        <authorList>
            <person name="Adams T.M."/>
            <person name="Armitage A.D."/>
            <person name="Sobczyk M.K."/>
            <person name="Bates H.J."/>
            <person name="Dunwell J.M."/>
            <person name="Nellist C.F."/>
            <person name="Harrison R.J."/>
        </authorList>
    </citation>
    <scope>NUCLEOTIDE SEQUENCE [LARGE SCALE GENOMIC DNA]</scope>
    <source>
        <strain evidence="3 6">BC-23</strain>
        <strain evidence="4 7">NOV-77</strain>
        <strain evidence="2 8">ONT-3</strain>
        <strain evidence="1 5">SCRP245</strain>
    </source>
</reference>
<evidence type="ECO:0000313" key="2">
    <source>
        <dbReference type="EMBL" id="KAE9090811.1"/>
    </source>
</evidence>
<accession>A0A6A3JGT2</accession>
<evidence type="ECO:0000313" key="3">
    <source>
        <dbReference type="EMBL" id="KAE9204488.1"/>
    </source>
</evidence>
<evidence type="ECO:0000313" key="6">
    <source>
        <dbReference type="Proteomes" id="UP000476176"/>
    </source>
</evidence>
<evidence type="ECO:0000313" key="8">
    <source>
        <dbReference type="Proteomes" id="UP000488956"/>
    </source>
</evidence>
<organism evidence="1 5">
    <name type="scientific">Phytophthora fragariae</name>
    <dbReference type="NCBI Taxonomy" id="53985"/>
    <lineage>
        <taxon>Eukaryota</taxon>
        <taxon>Sar</taxon>
        <taxon>Stramenopiles</taxon>
        <taxon>Oomycota</taxon>
        <taxon>Peronosporomycetes</taxon>
        <taxon>Peronosporales</taxon>
        <taxon>Peronosporaceae</taxon>
        <taxon>Phytophthora</taxon>
    </lineage>
</organism>
<proteinExistence type="predicted"/>
<gene>
    <name evidence="3" type="ORF">PF004_g17825</name>
    <name evidence="4" type="ORF">PF008_g18960</name>
    <name evidence="2" type="ORF">PF010_g18445</name>
    <name evidence="1" type="ORF">PF011_g16768</name>
</gene>
<name>A0A6A3JGT2_9STRA</name>
<dbReference type="EMBL" id="QXFY01001486">
    <property type="protein sequence ID" value="KAE9316608.1"/>
    <property type="molecule type" value="Genomic_DNA"/>
</dbReference>
<dbReference type="EMBL" id="QXFX01001406">
    <property type="protein sequence ID" value="KAE9090811.1"/>
    <property type="molecule type" value="Genomic_DNA"/>
</dbReference>
<dbReference type="Proteomes" id="UP000460718">
    <property type="component" value="Unassembled WGS sequence"/>
</dbReference>